<dbReference type="EMBL" id="CAJOBO010003941">
    <property type="protein sequence ID" value="CAF4507525.1"/>
    <property type="molecule type" value="Genomic_DNA"/>
</dbReference>
<dbReference type="InterPro" id="IPR005135">
    <property type="entry name" value="Endo/exonuclease/phosphatase"/>
</dbReference>
<dbReference type="Proteomes" id="UP000663848">
    <property type="component" value="Unassembled WGS sequence"/>
</dbReference>
<organism evidence="4 5">
    <name type="scientific">Rotaria socialis</name>
    <dbReference type="NCBI Taxonomy" id="392032"/>
    <lineage>
        <taxon>Eukaryota</taxon>
        <taxon>Metazoa</taxon>
        <taxon>Spiralia</taxon>
        <taxon>Gnathifera</taxon>
        <taxon>Rotifera</taxon>
        <taxon>Eurotatoria</taxon>
        <taxon>Bdelloidea</taxon>
        <taxon>Philodinida</taxon>
        <taxon>Philodinidae</taxon>
        <taxon>Rotaria</taxon>
    </lineage>
</organism>
<dbReference type="Proteomes" id="UP000663872">
    <property type="component" value="Unassembled WGS sequence"/>
</dbReference>
<evidence type="ECO:0000313" key="3">
    <source>
        <dbReference type="EMBL" id="CAF4507525.1"/>
    </source>
</evidence>
<dbReference type="PANTHER" id="PTHR36688">
    <property type="entry name" value="ENDO/EXONUCLEASE/PHOSPHATASE DOMAIN-CONTAINING PROTEIN"/>
    <property type="match status" value="1"/>
</dbReference>
<proteinExistence type="predicted"/>
<evidence type="ECO:0000313" key="4">
    <source>
        <dbReference type="EMBL" id="CAF4807691.1"/>
    </source>
</evidence>
<evidence type="ECO:0000313" key="5">
    <source>
        <dbReference type="Proteomes" id="UP000663848"/>
    </source>
</evidence>
<evidence type="ECO:0000313" key="2">
    <source>
        <dbReference type="EMBL" id="CAF3305668.1"/>
    </source>
</evidence>
<feature type="domain" description="Endonuclease/exonuclease/phosphatase" evidence="1">
    <location>
        <begin position="98"/>
        <end position="201"/>
    </location>
</feature>
<comment type="caution">
    <text evidence="4">The sequence shown here is derived from an EMBL/GenBank/DDBJ whole genome shotgun (WGS) entry which is preliminary data.</text>
</comment>
<gene>
    <name evidence="2" type="ORF">GRG538_LOCUS1001</name>
    <name evidence="3" type="ORF">HFQ381_LOCUS28235</name>
    <name evidence="4" type="ORF">QYT958_LOCUS24266</name>
</gene>
<dbReference type="Gene3D" id="3.60.10.10">
    <property type="entry name" value="Endonuclease/exonuclease/phosphatase"/>
    <property type="match status" value="1"/>
</dbReference>
<dbReference type="AlphaFoldDB" id="A0A821PLX4"/>
<dbReference type="InterPro" id="IPR036691">
    <property type="entry name" value="Endo/exonu/phosph_ase_sf"/>
</dbReference>
<dbReference type="EMBL" id="CAJNYT010000027">
    <property type="protein sequence ID" value="CAF3305668.1"/>
    <property type="molecule type" value="Genomic_DNA"/>
</dbReference>
<protein>
    <recommendedName>
        <fullName evidence="1">Endonuclease/exonuclease/phosphatase domain-containing protein</fullName>
    </recommendedName>
</protein>
<dbReference type="EMBL" id="CAJOBR010005129">
    <property type="protein sequence ID" value="CAF4807691.1"/>
    <property type="molecule type" value="Genomic_DNA"/>
</dbReference>
<sequence>MSEWLSGNTINGILSLWETPTNHSKCQKNPLSILNYNVQAWGTRALAAVELIFNSDSSIGIFTEVGKLWKDFTIPHFKSFYQKEKTVIVDAEGLTEQIRIIGIYWPQCQSRNLEDLTSCITEKTILTGDFNASTQEWQSPVTDARGNQLKKWIEKNNLLLIPGTKNSSKRSDRHIDRIFTNIEDVEAETLNTGTSDHWPIVMKSDRIGFQTDGNRPSLPPYIVGILKQVRRVRNKYYRERKTNFGVEVERTRLLLRTLTKQVKNEVYNYKSERWNAFLSTIQESHDRNGKHFWSHLSKIYKPKTLPISKLKAGSITIADQQEMTNMLSSYYKEQANSPTIDESEKRDQKIVRDYNKIMNTLSKPLDIKVEKVASSEVTKIIKKLKNKKSSGYDQISNYIIKLLPPAYIDCLVKCFNVWLSEGRYPDFWKLAKIITLNKLNAGVPRPDQTRPISLLATHSKLFEKVLMERVNTWAEGAQLVPIEQSGFRQGGLIATRVLSIYQEIQNNLAENMPTLALYVDYRKAYDMV</sequence>
<dbReference type="Pfam" id="PF14529">
    <property type="entry name" value="Exo_endo_phos_2"/>
    <property type="match status" value="1"/>
</dbReference>
<reference evidence="4" key="1">
    <citation type="submission" date="2021-02" db="EMBL/GenBank/DDBJ databases">
        <authorList>
            <person name="Nowell W R."/>
        </authorList>
    </citation>
    <scope>NUCLEOTIDE SEQUENCE</scope>
</reference>
<dbReference type="PANTHER" id="PTHR36688:SF1">
    <property type="entry name" value="ENDONUCLEASE_EXONUCLEASE_PHOSPHATASE DOMAIN-CONTAINING PROTEIN"/>
    <property type="match status" value="1"/>
</dbReference>
<dbReference type="InterPro" id="IPR052560">
    <property type="entry name" value="RdDP_mobile_element"/>
</dbReference>
<dbReference type="SUPFAM" id="SSF56219">
    <property type="entry name" value="DNase I-like"/>
    <property type="match status" value="1"/>
</dbReference>
<accession>A0A821PLX4</accession>
<name>A0A821PLX4_9BILA</name>
<dbReference type="GO" id="GO:0003824">
    <property type="term" value="F:catalytic activity"/>
    <property type="evidence" value="ECO:0007669"/>
    <property type="project" value="InterPro"/>
</dbReference>
<evidence type="ECO:0000259" key="1">
    <source>
        <dbReference type="Pfam" id="PF14529"/>
    </source>
</evidence>
<dbReference type="Proteomes" id="UP000663851">
    <property type="component" value="Unassembled WGS sequence"/>
</dbReference>